<proteinExistence type="predicted"/>
<gene>
    <name evidence="2" type="ORF">BP5796_03130</name>
</gene>
<evidence type="ECO:0000313" key="3">
    <source>
        <dbReference type="Proteomes" id="UP000256328"/>
    </source>
</evidence>
<dbReference type="EMBL" id="PDLN01000004">
    <property type="protein sequence ID" value="RDW87436.1"/>
    <property type="molecule type" value="Genomic_DNA"/>
</dbReference>
<sequence>MATPTRTDERHTPESHSPTRNDTTCPVTDLNENPTSAHESQPSEHYRSTMSNGNGVAHRFTDQPSPHEQYASSGCAHMMSPYMDDTSLEEDLRQQSDEEAVQPGEPLRAWLTCILNPLAYLRGDGITTSASQSSSSSMEVEPSDSDGDHPDATDDSDVSYFLIGIGSQFEA</sequence>
<evidence type="ECO:0000256" key="1">
    <source>
        <dbReference type="SAM" id="MobiDB-lite"/>
    </source>
</evidence>
<dbReference type="Proteomes" id="UP000256328">
    <property type="component" value="Unassembled WGS sequence"/>
</dbReference>
<reference evidence="2 3" key="1">
    <citation type="journal article" date="2018" name="IMA Fungus">
        <title>IMA Genome-F 9: Draft genome sequence of Annulohypoxylon stygium, Aspergillus mulundensis, Berkeleyomyces basicola (syn. Thielaviopsis basicola), Ceratocystis smalleyi, two Cercospora beticola strains, Coleophoma cylindrospora, Fusarium fracticaudum, Phialophora cf. hyalina, and Morchella septimelata.</title>
        <authorList>
            <person name="Wingfield B.D."/>
            <person name="Bills G.F."/>
            <person name="Dong Y."/>
            <person name="Huang W."/>
            <person name="Nel W.J."/>
            <person name="Swalarsk-Parry B.S."/>
            <person name="Vaghefi N."/>
            <person name="Wilken P.M."/>
            <person name="An Z."/>
            <person name="de Beer Z.W."/>
            <person name="De Vos L."/>
            <person name="Chen L."/>
            <person name="Duong T.A."/>
            <person name="Gao Y."/>
            <person name="Hammerbacher A."/>
            <person name="Kikkert J.R."/>
            <person name="Li Y."/>
            <person name="Li H."/>
            <person name="Li K."/>
            <person name="Li Q."/>
            <person name="Liu X."/>
            <person name="Ma X."/>
            <person name="Naidoo K."/>
            <person name="Pethybridge S.J."/>
            <person name="Sun J."/>
            <person name="Steenkamp E.T."/>
            <person name="van der Nest M.A."/>
            <person name="van Wyk S."/>
            <person name="Wingfield M.J."/>
            <person name="Xiong C."/>
            <person name="Yue Q."/>
            <person name="Zhang X."/>
        </authorList>
    </citation>
    <scope>NUCLEOTIDE SEQUENCE [LARGE SCALE GENOMIC DNA]</scope>
    <source>
        <strain evidence="2 3">BP5796</strain>
    </source>
</reference>
<feature type="compositionally biased region" description="Basic and acidic residues" evidence="1">
    <location>
        <begin position="1"/>
        <end position="19"/>
    </location>
</feature>
<feature type="region of interest" description="Disordered" evidence="1">
    <location>
        <begin position="1"/>
        <end position="104"/>
    </location>
</feature>
<feature type="compositionally biased region" description="Low complexity" evidence="1">
    <location>
        <begin position="129"/>
        <end position="140"/>
    </location>
</feature>
<dbReference type="AlphaFoldDB" id="A0A3D8SMD3"/>
<protein>
    <submittedName>
        <fullName evidence="2">Uncharacterized protein</fullName>
    </submittedName>
</protein>
<feature type="compositionally biased region" description="Polar residues" evidence="1">
    <location>
        <begin position="62"/>
        <end position="72"/>
    </location>
</feature>
<dbReference type="OrthoDB" id="10356262at2759"/>
<evidence type="ECO:0000313" key="2">
    <source>
        <dbReference type="EMBL" id="RDW87436.1"/>
    </source>
</evidence>
<name>A0A3D8SMD3_9HELO</name>
<comment type="caution">
    <text evidence="2">The sequence shown here is derived from an EMBL/GenBank/DDBJ whole genome shotgun (WGS) entry which is preliminary data.</text>
</comment>
<feature type="region of interest" description="Disordered" evidence="1">
    <location>
        <begin position="125"/>
        <end position="157"/>
    </location>
</feature>
<organism evidence="2 3">
    <name type="scientific">Coleophoma crateriformis</name>
    <dbReference type="NCBI Taxonomy" id="565419"/>
    <lineage>
        <taxon>Eukaryota</taxon>
        <taxon>Fungi</taxon>
        <taxon>Dikarya</taxon>
        <taxon>Ascomycota</taxon>
        <taxon>Pezizomycotina</taxon>
        <taxon>Leotiomycetes</taxon>
        <taxon>Helotiales</taxon>
        <taxon>Dermateaceae</taxon>
        <taxon>Coleophoma</taxon>
    </lineage>
</organism>
<keyword evidence="3" id="KW-1185">Reference proteome</keyword>
<feature type="compositionally biased region" description="Polar residues" evidence="1">
    <location>
        <begin position="20"/>
        <end position="40"/>
    </location>
</feature>
<accession>A0A3D8SMD3</accession>